<evidence type="ECO:0008006" key="4">
    <source>
        <dbReference type="Google" id="ProtNLM"/>
    </source>
</evidence>
<accession>A0A0U2VHI7</accession>
<dbReference type="OrthoDB" id="6227277at2"/>
<keyword evidence="1" id="KW-0472">Membrane</keyword>
<keyword evidence="1" id="KW-0812">Transmembrane</keyword>
<protein>
    <recommendedName>
        <fullName evidence="4">Orphan protein</fullName>
    </recommendedName>
</protein>
<reference evidence="2 3" key="1">
    <citation type="submission" date="2015-03" db="EMBL/GenBank/DDBJ databases">
        <authorList>
            <person name="Murphy D."/>
        </authorList>
    </citation>
    <scope>NUCLEOTIDE SEQUENCE [LARGE SCALE GENOMIC DNA]</scope>
    <source>
        <strain evidence="2 3">KMM 520</strain>
    </source>
</reference>
<proteinExistence type="predicted"/>
<evidence type="ECO:0000313" key="2">
    <source>
        <dbReference type="EMBL" id="ALS33968.1"/>
    </source>
</evidence>
<feature type="transmembrane region" description="Helical" evidence="1">
    <location>
        <begin position="54"/>
        <end position="73"/>
    </location>
</feature>
<evidence type="ECO:0000256" key="1">
    <source>
        <dbReference type="SAM" id="Phobius"/>
    </source>
</evidence>
<organism evidence="2">
    <name type="scientific">Pseudoalteromonas translucida KMM 520</name>
    <dbReference type="NCBI Taxonomy" id="1315283"/>
    <lineage>
        <taxon>Bacteria</taxon>
        <taxon>Pseudomonadati</taxon>
        <taxon>Pseudomonadota</taxon>
        <taxon>Gammaproteobacteria</taxon>
        <taxon>Alteromonadales</taxon>
        <taxon>Pseudoalteromonadaceae</taxon>
        <taxon>Pseudoalteromonas</taxon>
    </lineage>
</organism>
<dbReference type="KEGG" id="ptn:PTRA_a2930"/>
<dbReference type="Proteomes" id="UP000065261">
    <property type="component" value="Chromosome I"/>
</dbReference>
<dbReference type="AlphaFoldDB" id="A0A0U2VHI7"/>
<dbReference type="EMBL" id="CP011034">
    <property type="protein sequence ID" value="ALS33968.1"/>
    <property type="molecule type" value="Genomic_DNA"/>
</dbReference>
<name>A0A0U2VHI7_9GAMM</name>
<sequence>MKMSKVNFDDYLNESLNTLDKDITPRKNLWPGVERAIINAERATQKHTTIWPKLTAVAACSVAVLIAVNIIFITPEPKPVVAISDYFLAQKNSLLVAYKNQDALTSNWQVQLQELEEAELAIKQVLENEPQNQALLTMLAQIYQQQLDLINKVHAPRWQHI</sequence>
<gene>
    <name evidence="2" type="ORF">PTRA_a2930</name>
</gene>
<keyword evidence="1" id="KW-1133">Transmembrane helix</keyword>
<evidence type="ECO:0000313" key="3">
    <source>
        <dbReference type="Proteomes" id="UP000065261"/>
    </source>
</evidence>
<dbReference type="PATRIC" id="fig|1315283.4.peg.2555"/>
<dbReference type="RefSeq" id="WP_058374063.1">
    <property type="nucleotide sequence ID" value="NZ_CP011034.1"/>
</dbReference>